<dbReference type="InterPro" id="IPR050763">
    <property type="entry name" value="ABC_transporter_ATP-binding"/>
</dbReference>
<keyword evidence="5" id="KW-0067">ATP-binding</keyword>
<gene>
    <name evidence="7" type="ORF">UFOPK1392_01363</name>
    <name evidence="8" type="ORF">UFOPK3733_01644</name>
</gene>
<dbReference type="InterPro" id="IPR005895">
    <property type="entry name" value="ABC_transptr_haem_export_CcmA"/>
</dbReference>
<dbReference type="InterPro" id="IPR027417">
    <property type="entry name" value="P-loop_NTPase"/>
</dbReference>
<evidence type="ECO:0000256" key="1">
    <source>
        <dbReference type="ARBA" id="ARBA00005417"/>
    </source>
</evidence>
<dbReference type="GO" id="GO:0017004">
    <property type="term" value="P:cytochrome complex assembly"/>
    <property type="evidence" value="ECO:0007669"/>
    <property type="project" value="UniProtKB-KW"/>
</dbReference>
<comment type="similarity">
    <text evidence="1">Belongs to the ABC transporter superfamily.</text>
</comment>
<dbReference type="EMBL" id="CAEMXZ010000057">
    <property type="protein sequence ID" value="CAB4323607.1"/>
    <property type="molecule type" value="Genomic_DNA"/>
</dbReference>
<dbReference type="PROSITE" id="PS50893">
    <property type="entry name" value="ABC_TRANSPORTER_2"/>
    <property type="match status" value="1"/>
</dbReference>
<dbReference type="CDD" id="cd03230">
    <property type="entry name" value="ABC_DR_subfamily_A"/>
    <property type="match status" value="1"/>
</dbReference>
<dbReference type="Pfam" id="PF00005">
    <property type="entry name" value="ABC_tran"/>
    <property type="match status" value="1"/>
</dbReference>
<keyword evidence="4" id="KW-0201">Cytochrome c-type biogenesis</keyword>
<dbReference type="PANTHER" id="PTHR42711:SF5">
    <property type="entry name" value="ABC TRANSPORTER ATP-BINDING PROTEIN NATA"/>
    <property type="match status" value="1"/>
</dbReference>
<reference evidence="8" key="1">
    <citation type="submission" date="2020-05" db="EMBL/GenBank/DDBJ databases">
        <authorList>
            <person name="Chiriac C."/>
            <person name="Salcher M."/>
            <person name="Ghai R."/>
            <person name="Kavagutti S V."/>
        </authorList>
    </citation>
    <scope>NUCLEOTIDE SEQUENCE</scope>
</reference>
<dbReference type="InterPro" id="IPR003593">
    <property type="entry name" value="AAA+_ATPase"/>
</dbReference>
<dbReference type="SMART" id="SM00382">
    <property type="entry name" value="AAA"/>
    <property type="match status" value="1"/>
</dbReference>
<evidence type="ECO:0000256" key="2">
    <source>
        <dbReference type="ARBA" id="ARBA00022448"/>
    </source>
</evidence>
<keyword evidence="3" id="KW-0547">Nucleotide-binding</keyword>
<organism evidence="8">
    <name type="scientific">freshwater metagenome</name>
    <dbReference type="NCBI Taxonomy" id="449393"/>
    <lineage>
        <taxon>unclassified sequences</taxon>
        <taxon>metagenomes</taxon>
        <taxon>ecological metagenomes</taxon>
    </lineage>
</organism>
<evidence type="ECO:0000313" key="8">
    <source>
        <dbReference type="EMBL" id="CAB4946954.1"/>
    </source>
</evidence>
<protein>
    <submittedName>
        <fullName evidence="8">Unannotated protein</fullName>
    </submittedName>
</protein>
<keyword evidence="2" id="KW-0813">Transport</keyword>
<evidence type="ECO:0000256" key="3">
    <source>
        <dbReference type="ARBA" id="ARBA00022741"/>
    </source>
</evidence>
<dbReference type="PANTHER" id="PTHR42711">
    <property type="entry name" value="ABC TRANSPORTER ATP-BINDING PROTEIN"/>
    <property type="match status" value="1"/>
</dbReference>
<dbReference type="EMBL" id="CAFBNC010000098">
    <property type="protein sequence ID" value="CAB4946954.1"/>
    <property type="molecule type" value="Genomic_DNA"/>
</dbReference>
<evidence type="ECO:0000256" key="4">
    <source>
        <dbReference type="ARBA" id="ARBA00022748"/>
    </source>
</evidence>
<dbReference type="InterPro" id="IPR003439">
    <property type="entry name" value="ABC_transporter-like_ATP-bd"/>
</dbReference>
<dbReference type="NCBIfam" id="TIGR01189">
    <property type="entry name" value="ccmA"/>
    <property type="match status" value="1"/>
</dbReference>
<name>A0A6J7JXS3_9ZZZZ</name>
<evidence type="ECO:0000256" key="5">
    <source>
        <dbReference type="ARBA" id="ARBA00022840"/>
    </source>
</evidence>
<evidence type="ECO:0000259" key="6">
    <source>
        <dbReference type="PROSITE" id="PS50893"/>
    </source>
</evidence>
<sequence>MEQTSAALTSGPVVHLRGAVALLGRFPALAGVDLDIDARRIVLLRGANGAGKTTLLRTLAGLVPVAGGDAVVLGVDLVADPRPVRHRVGMLGHATGLYDELTVGDNVRFWARAAGANPTDVEQALSRLGLDGRLRSVAVGRLSAGQRRRTSLACLIARRPELWLLDEPHAGLDQEGRDLVDALVREAVSAGATVVLSSHELDRSLQLADTVVTIAGGIVRPDSILPADQIDGGAR</sequence>
<dbReference type="Gene3D" id="3.40.50.300">
    <property type="entry name" value="P-loop containing nucleotide triphosphate hydrolases"/>
    <property type="match status" value="1"/>
</dbReference>
<dbReference type="SUPFAM" id="SSF52540">
    <property type="entry name" value="P-loop containing nucleoside triphosphate hydrolases"/>
    <property type="match status" value="1"/>
</dbReference>
<dbReference type="GO" id="GO:0005524">
    <property type="term" value="F:ATP binding"/>
    <property type="evidence" value="ECO:0007669"/>
    <property type="project" value="UniProtKB-KW"/>
</dbReference>
<dbReference type="GO" id="GO:0022857">
    <property type="term" value="F:transmembrane transporter activity"/>
    <property type="evidence" value="ECO:0007669"/>
    <property type="project" value="InterPro"/>
</dbReference>
<accession>A0A6J7JXS3</accession>
<evidence type="ECO:0000313" key="7">
    <source>
        <dbReference type="EMBL" id="CAB4323607.1"/>
    </source>
</evidence>
<dbReference type="AlphaFoldDB" id="A0A6J7JXS3"/>
<proteinExistence type="inferred from homology"/>
<dbReference type="GO" id="GO:0016887">
    <property type="term" value="F:ATP hydrolysis activity"/>
    <property type="evidence" value="ECO:0007669"/>
    <property type="project" value="InterPro"/>
</dbReference>
<feature type="domain" description="ABC transporter" evidence="6">
    <location>
        <begin position="14"/>
        <end position="230"/>
    </location>
</feature>